<name>X6MWN1_RETFI</name>
<comment type="caution">
    <text evidence="2">The sequence shown here is derived from an EMBL/GenBank/DDBJ whole genome shotgun (WGS) entry which is preliminary data.</text>
</comment>
<sequence>MTALSKIAESPDRIEHDNANTKALAIPKEQKYDRHSHSHSHSSSLSASQSKKQQHCSETGTRCSFENSMEDYTKESVVCQSAIANAPSSSQHTKKAKSLYKIGEDDKTASFHLQYAHQKIFTKSAKTFHVRFLKKKKKKKKGEIISKTMCVYIGMH</sequence>
<evidence type="ECO:0000313" key="2">
    <source>
        <dbReference type="EMBL" id="ETO17495.1"/>
    </source>
</evidence>
<evidence type="ECO:0000313" key="3">
    <source>
        <dbReference type="Proteomes" id="UP000023152"/>
    </source>
</evidence>
<dbReference type="AlphaFoldDB" id="X6MWN1"/>
<gene>
    <name evidence="2" type="ORF">RFI_19827</name>
</gene>
<evidence type="ECO:0000256" key="1">
    <source>
        <dbReference type="SAM" id="MobiDB-lite"/>
    </source>
</evidence>
<feature type="region of interest" description="Disordered" evidence="1">
    <location>
        <begin position="1"/>
        <end position="60"/>
    </location>
</feature>
<organism evidence="2 3">
    <name type="scientific">Reticulomyxa filosa</name>
    <dbReference type="NCBI Taxonomy" id="46433"/>
    <lineage>
        <taxon>Eukaryota</taxon>
        <taxon>Sar</taxon>
        <taxon>Rhizaria</taxon>
        <taxon>Retaria</taxon>
        <taxon>Foraminifera</taxon>
        <taxon>Monothalamids</taxon>
        <taxon>Reticulomyxidae</taxon>
        <taxon>Reticulomyxa</taxon>
    </lineage>
</organism>
<feature type="non-terminal residue" evidence="2">
    <location>
        <position position="156"/>
    </location>
</feature>
<reference evidence="2 3" key="1">
    <citation type="journal article" date="2013" name="Curr. Biol.">
        <title>The Genome of the Foraminiferan Reticulomyxa filosa.</title>
        <authorList>
            <person name="Glockner G."/>
            <person name="Hulsmann N."/>
            <person name="Schleicher M."/>
            <person name="Noegel A.A."/>
            <person name="Eichinger L."/>
            <person name="Gallinger C."/>
            <person name="Pawlowski J."/>
            <person name="Sierra R."/>
            <person name="Euteneuer U."/>
            <person name="Pillet L."/>
            <person name="Moustafa A."/>
            <person name="Platzer M."/>
            <person name="Groth M."/>
            <person name="Szafranski K."/>
            <person name="Schliwa M."/>
        </authorList>
    </citation>
    <scope>NUCLEOTIDE SEQUENCE [LARGE SCALE GENOMIC DNA]</scope>
</reference>
<dbReference type="EMBL" id="ASPP01016508">
    <property type="protein sequence ID" value="ETO17495.1"/>
    <property type="molecule type" value="Genomic_DNA"/>
</dbReference>
<keyword evidence="3" id="KW-1185">Reference proteome</keyword>
<feature type="compositionally biased region" description="Basic and acidic residues" evidence="1">
    <location>
        <begin position="9"/>
        <end position="19"/>
    </location>
</feature>
<proteinExistence type="predicted"/>
<accession>X6MWN1</accession>
<dbReference type="Proteomes" id="UP000023152">
    <property type="component" value="Unassembled WGS sequence"/>
</dbReference>
<protein>
    <submittedName>
        <fullName evidence="2">Uncharacterized protein</fullName>
    </submittedName>
</protein>
<feature type="compositionally biased region" description="Low complexity" evidence="1">
    <location>
        <begin position="41"/>
        <end position="51"/>
    </location>
</feature>